<dbReference type="InterPro" id="IPR001506">
    <property type="entry name" value="Peptidase_M12A"/>
</dbReference>
<keyword evidence="2" id="KW-0482">Metalloprotease</keyword>
<keyword evidence="2" id="KW-0378">Hydrolase</keyword>
<dbReference type="PANTHER" id="PTHR10127">
    <property type="entry name" value="DISCOIDIN, CUB, EGF, LAMININ , AND ZINC METALLOPROTEASE DOMAIN CONTAINING"/>
    <property type="match status" value="1"/>
</dbReference>
<feature type="binding site" evidence="1">
    <location>
        <position position="182"/>
    </location>
    <ligand>
        <name>Zn(2+)</name>
        <dbReference type="ChEBI" id="CHEBI:29105"/>
        <note>catalytic</note>
    </ligand>
</feature>
<reference evidence="4 5" key="1">
    <citation type="submission" date="2024-06" db="EMBL/GenBank/DDBJ databases">
        <authorList>
            <person name="Pan Q."/>
            <person name="Wen M."/>
            <person name="Jouanno E."/>
            <person name="Zahm M."/>
            <person name="Klopp C."/>
            <person name="Cabau C."/>
            <person name="Louis A."/>
            <person name="Berthelot C."/>
            <person name="Parey E."/>
            <person name="Roest Crollius H."/>
            <person name="Montfort J."/>
            <person name="Robinson-Rechavi M."/>
            <person name="Bouchez O."/>
            <person name="Lampietro C."/>
            <person name="Lopez Roques C."/>
            <person name="Donnadieu C."/>
            <person name="Postlethwait J."/>
            <person name="Bobe J."/>
            <person name="Verreycken H."/>
            <person name="Guiguen Y."/>
        </authorList>
    </citation>
    <scope>NUCLEOTIDE SEQUENCE [LARGE SCALE GENOMIC DNA]</scope>
    <source>
        <strain evidence="4">Up_M1</strain>
        <tissue evidence="4">Testis</tissue>
    </source>
</reference>
<feature type="chain" id="PRO_5044532860" description="Metalloendopeptidase" evidence="2">
    <location>
        <begin position="26"/>
        <end position="287"/>
    </location>
</feature>
<keyword evidence="2" id="KW-0645">Protease</keyword>
<protein>
    <recommendedName>
        <fullName evidence="2">Metalloendopeptidase</fullName>
        <ecNumber evidence="2">3.4.24.-</ecNumber>
    </recommendedName>
</protein>
<feature type="binding site" evidence="1">
    <location>
        <position position="192"/>
    </location>
    <ligand>
        <name>Zn(2+)</name>
        <dbReference type="ChEBI" id="CHEBI:29105"/>
        <note>catalytic</note>
    </ligand>
</feature>
<keyword evidence="2" id="KW-0732">Signal</keyword>
<dbReference type="GO" id="GO:0004222">
    <property type="term" value="F:metalloendopeptidase activity"/>
    <property type="evidence" value="ECO:0007669"/>
    <property type="project" value="UniProtKB-UniRule"/>
</dbReference>
<name>A0ABD0XJM8_UMBPY</name>
<dbReference type="Proteomes" id="UP001557470">
    <property type="component" value="Unassembled WGS sequence"/>
</dbReference>
<dbReference type="FunFam" id="3.40.390.10:FF:000038">
    <property type="entry name" value="Metalloendopeptidase"/>
    <property type="match status" value="1"/>
</dbReference>
<dbReference type="InterPro" id="IPR006026">
    <property type="entry name" value="Peptidase_Metallo"/>
</dbReference>
<proteinExistence type="predicted"/>
<keyword evidence="1 2" id="KW-0479">Metal-binding</keyword>
<organism evidence="4 5">
    <name type="scientific">Umbra pygmaea</name>
    <name type="common">Eastern mudminnow</name>
    <dbReference type="NCBI Taxonomy" id="75934"/>
    <lineage>
        <taxon>Eukaryota</taxon>
        <taxon>Metazoa</taxon>
        <taxon>Chordata</taxon>
        <taxon>Craniata</taxon>
        <taxon>Vertebrata</taxon>
        <taxon>Euteleostomi</taxon>
        <taxon>Actinopterygii</taxon>
        <taxon>Neopterygii</taxon>
        <taxon>Teleostei</taxon>
        <taxon>Protacanthopterygii</taxon>
        <taxon>Esociformes</taxon>
        <taxon>Umbridae</taxon>
        <taxon>Umbra</taxon>
    </lineage>
</organism>
<dbReference type="PROSITE" id="PS51864">
    <property type="entry name" value="ASTACIN"/>
    <property type="match status" value="1"/>
</dbReference>
<keyword evidence="1 2" id="KW-0862">Zinc</keyword>
<sequence length="287" mass="32637">MMDVSVTTLLHVLMLYSCSTTATTAQSSSVTNKRLHRSYSDDHIIRSDMTAMDQIMEANEFRAAQVPEVTSFRDGDIAVTTGGRSKACFARSCLWSKSVDGHVYIAYMVSSDYSDLDQRIIKTGMDEIESGTCVRFVPRTHQRDYLDIQPQSGCWSYLGQRGGRQTLSLQSPDCMWSGVTSHQLMHALGFVHEQSRVDRDKHVTVLWENILKDQVKNFEKFKTNNLDTPYDHGSIMHFGMYAYSEDGDPTIVPKRNKAVKMGQRSSLSALDKMKINKLYKCEIHEDY</sequence>
<comment type="caution">
    <text evidence="1">Lacks conserved residue(s) required for the propagation of feature annotation.</text>
</comment>
<dbReference type="AlphaFoldDB" id="A0ABD0XJM8"/>
<dbReference type="SUPFAM" id="SSF55486">
    <property type="entry name" value="Metalloproteases ('zincins'), catalytic domain"/>
    <property type="match status" value="1"/>
</dbReference>
<comment type="caution">
    <text evidence="4">The sequence shown here is derived from an EMBL/GenBank/DDBJ whole genome shotgun (WGS) entry which is preliminary data.</text>
</comment>
<dbReference type="InterPro" id="IPR024079">
    <property type="entry name" value="MetalloPept_cat_dom_sf"/>
</dbReference>
<dbReference type="PRINTS" id="PR00480">
    <property type="entry name" value="ASTACIN"/>
</dbReference>
<comment type="cofactor">
    <cofactor evidence="1 2">
        <name>Zn(2+)</name>
        <dbReference type="ChEBI" id="CHEBI:29105"/>
    </cofactor>
    <text evidence="1 2">Binds 1 zinc ion per subunit.</text>
</comment>
<dbReference type="SMART" id="SM00235">
    <property type="entry name" value="ZnMc"/>
    <property type="match status" value="1"/>
</dbReference>
<dbReference type="PANTHER" id="PTHR10127:SF791">
    <property type="entry name" value="METALLOENDOPEPTIDASE"/>
    <property type="match status" value="1"/>
</dbReference>
<dbReference type="Gene3D" id="3.40.390.10">
    <property type="entry name" value="Collagenase (Catalytic Domain)"/>
    <property type="match status" value="1"/>
</dbReference>
<feature type="binding site" evidence="1">
    <location>
        <position position="186"/>
    </location>
    <ligand>
        <name>Zn(2+)</name>
        <dbReference type="ChEBI" id="CHEBI:29105"/>
        <note>catalytic</note>
    </ligand>
</feature>
<dbReference type="GO" id="GO:0008270">
    <property type="term" value="F:zinc ion binding"/>
    <property type="evidence" value="ECO:0007669"/>
    <property type="project" value="UniProtKB-UniRule"/>
</dbReference>
<evidence type="ECO:0000313" key="5">
    <source>
        <dbReference type="Proteomes" id="UP001557470"/>
    </source>
</evidence>
<dbReference type="GO" id="GO:0006508">
    <property type="term" value="P:proteolysis"/>
    <property type="evidence" value="ECO:0007669"/>
    <property type="project" value="UniProtKB-KW"/>
</dbReference>
<feature type="domain" description="Peptidase M12A" evidence="3">
    <location>
        <begin position="78"/>
        <end position="282"/>
    </location>
</feature>
<evidence type="ECO:0000256" key="1">
    <source>
        <dbReference type="PROSITE-ProRule" id="PRU01211"/>
    </source>
</evidence>
<dbReference type="Pfam" id="PF01400">
    <property type="entry name" value="Astacin"/>
    <property type="match status" value="1"/>
</dbReference>
<evidence type="ECO:0000259" key="3">
    <source>
        <dbReference type="PROSITE" id="PS51864"/>
    </source>
</evidence>
<feature type="signal peptide" evidence="2">
    <location>
        <begin position="1"/>
        <end position="25"/>
    </location>
</feature>
<evidence type="ECO:0000256" key="2">
    <source>
        <dbReference type="RuleBase" id="RU361183"/>
    </source>
</evidence>
<dbReference type="EMBL" id="JAGEUA010000004">
    <property type="protein sequence ID" value="KAL0985678.1"/>
    <property type="molecule type" value="Genomic_DNA"/>
</dbReference>
<evidence type="ECO:0000313" key="4">
    <source>
        <dbReference type="EMBL" id="KAL0985678.1"/>
    </source>
</evidence>
<dbReference type="EC" id="3.4.24.-" evidence="2"/>
<keyword evidence="5" id="KW-1185">Reference proteome</keyword>
<gene>
    <name evidence="4" type="ORF">UPYG_G00160390</name>
</gene>
<accession>A0ABD0XJM8</accession>